<feature type="compositionally biased region" description="Low complexity" evidence="1">
    <location>
        <begin position="1"/>
        <end position="16"/>
    </location>
</feature>
<keyword evidence="3" id="KW-1185">Reference proteome</keyword>
<dbReference type="OrthoDB" id="5852904at2759"/>
<sequence>MANASSGASQASPSESPCTRGRGCAKPSNYAMVSDHAMIKEDLQDTRPVLPKVVITQPSSNDLQSSLTASVETIPMNDKKKCCTIL</sequence>
<dbReference type="EMBL" id="KZ345001">
    <property type="protein sequence ID" value="PIO77364.1"/>
    <property type="molecule type" value="Genomic_DNA"/>
</dbReference>
<proteinExistence type="predicted"/>
<dbReference type="AlphaFoldDB" id="A0A2G9V4D4"/>
<evidence type="ECO:0000313" key="2">
    <source>
        <dbReference type="EMBL" id="PIO77364.1"/>
    </source>
</evidence>
<name>A0A2G9V4D4_TELCI</name>
<reference evidence="2 3" key="1">
    <citation type="submission" date="2015-09" db="EMBL/GenBank/DDBJ databases">
        <title>Draft genome of the parasitic nematode Teladorsagia circumcincta isolate WARC Sus (inbred).</title>
        <authorList>
            <person name="Mitreva M."/>
        </authorList>
    </citation>
    <scope>NUCLEOTIDE SEQUENCE [LARGE SCALE GENOMIC DNA]</scope>
    <source>
        <strain evidence="2 3">S</strain>
    </source>
</reference>
<evidence type="ECO:0000256" key="1">
    <source>
        <dbReference type="SAM" id="MobiDB-lite"/>
    </source>
</evidence>
<dbReference type="Proteomes" id="UP000230423">
    <property type="component" value="Unassembled WGS sequence"/>
</dbReference>
<organism evidence="2 3">
    <name type="scientific">Teladorsagia circumcincta</name>
    <name type="common">Brown stomach worm</name>
    <name type="synonym">Ostertagia circumcincta</name>
    <dbReference type="NCBI Taxonomy" id="45464"/>
    <lineage>
        <taxon>Eukaryota</taxon>
        <taxon>Metazoa</taxon>
        <taxon>Ecdysozoa</taxon>
        <taxon>Nematoda</taxon>
        <taxon>Chromadorea</taxon>
        <taxon>Rhabditida</taxon>
        <taxon>Rhabditina</taxon>
        <taxon>Rhabditomorpha</taxon>
        <taxon>Strongyloidea</taxon>
        <taxon>Trichostrongylidae</taxon>
        <taxon>Teladorsagia</taxon>
    </lineage>
</organism>
<protein>
    <submittedName>
        <fullName evidence="2">Uncharacterized protein</fullName>
    </submittedName>
</protein>
<gene>
    <name evidence="2" type="ORF">TELCIR_00550</name>
</gene>
<evidence type="ECO:0000313" key="3">
    <source>
        <dbReference type="Proteomes" id="UP000230423"/>
    </source>
</evidence>
<feature type="region of interest" description="Disordered" evidence="1">
    <location>
        <begin position="1"/>
        <end position="25"/>
    </location>
</feature>
<accession>A0A2G9V4D4</accession>